<dbReference type="SMART" id="SM00448">
    <property type="entry name" value="REC"/>
    <property type="match status" value="1"/>
</dbReference>
<evidence type="ECO:0000256" key="6">
    <source>
        <dbReference type="PROSITE-ProRule" id="PRU00169"/>
    </source>
</evidence>
<dbReference type="RefSeq" id="WP_127802783.1">
    <property type="nucleotide sequence ID" value="NZ_SACY01000002.1"/>
</dbReference>
<keyword evidence="3" id="KW-0805">Transcription regulation</keyword>
<dbReference type="SUPFAM" id="SSF52172">
    <property type="entry name" value="CheY-like"/>
    <property type="match status" value="1"/>
</dbReference>
<evidence type="ECO:0000259" key="8">
    <source>
        <dbReference type="PROSITE" id="PS50110"/>
    </source>
</evidence>
<keyword evidence="2" id="KW-0902">Two-component regulatory system</keyword>
<sequence length="234" mass="27302">MNKKQKILLVEDDKTLSKNLRDYLIQESFDVDTVFDGYSAIQAISKKSYDAIILDLDLPIKNGWEVCKEIRENQDTSPILMLTAFDDFDDKIQGFEMGADDYITKPFFMKEVVARLKAILKRSSSKSKTIEKEIWVHDLHIDLEKKQVKRNNILIELTQREYNLLLKLAQAKGNFVSKNEINKEIWGGSLDEHNNTIEVYINFLRKKIDKPFSTNLLRTKIGFGYYLSENEHTK</sequence>
<feature type="DNA-binding region" description="OmpR/PhoB-type" evidence="7">
    <location>
        <begin position="131"/>
        <end position="229"/>
    </location>
</feature>
<dbReference type="GO" id="GO:0000976">
    <property type="term" value="F:transcription cis-regulatory region binding"/>
    <property type="evidence" value="ECO:0007669"/>
    <property type="project" value="TreeGrafter"/>
</dbReference>
<evidence type="ECO:0000313" key="10">
    <source>
        <dbReference type="EMBL" id="RVU25630.1"/>
    </source>
</evidence>
<feature type="modified residue" description="4-aspartylphosphate" evidence="6">
    <location>
        <position position="55"/>
    </location>
</feature>
<dbReference type="InterPro" id="IPR011006">
    <property type="entry name" value="CheY-like_superfamily"/>
</dbReference>
<dbReference type="Gene3D" id="6.10.250.690">
    <property type="match status" value="1"/>
</dbReference>
<dbReference type="SMART" id="SM00862">
    <property type="entry name" value="Trans_reg_C"/>
    <property type="match status" value="1"/>
</dbReference>
<comment type="caution">
    <text evidence="10">The sequence shown here is derived from an EMBL/GenBank/DDBJ whole genome shotgun (WGS) entry which is preliminary data.</text>
</comment>
<dbReference type="GO" id="GO:0000156">
    <property type="term" value="F:phosphorelay response regulator activity"/>
    <property type="evidence" value="ECO:0007669"/>
    <property type="project" value="TreeGrafter"/>
</dbReference>
<reference evidence="10 11" key="1">
    <citation type="submission" date="2019-01" db="EMBL/GenBank/DDBJ databases">
        <authorList>
            <person name="Chen W.-M."/>
        </authorList>
    </citation>
    <scope>NUCLEOTIDE SEQUENCE [LARGE SCALE GENOMIC DNA]</scope>
    <source>
        <strain evidence="10 11">FSY-15</strain>
    </source>
</reference>
<name>A0A437PTS8_9BACT</name>
<evidence type="ECO:0000256" key="5">
    <source>
        <dbReference type="ARBA" id="ARBA00023163"/>
    </source>
</evidence>
<evidence type="ECO:0000256" key="7">
    <source>
        <dbReference type="PROSITE-ProRule" id="PRU01091"/>
    </source>
</evidence>
<dbReference type="GO" id="GO:0032993">
    <property type="term" value="C:protein-DNA complex"/>
    <property type="evidence" value="ECO:0007669"/>
    <property type="project" value="TreeGrafter"/>
</dbReference>
<evidence type="ECO:0000256" key="3">
    <source>
        <dbReference type="ARBA" id="ARBA00023015"/>
    </source>
</evidence>
<accession>A0A437PTS8</accession>
<keyword evidence="1 6" id="KW-0597">Phosphoprotein</keyword>
<dbReference type="InterPro" id="IPR001867">
    <property type="entry name" value="OmpR/PhoB-type_DNA-bd"/>
</dbReference>
<feature type="domain" description="Response regulatory" evidence="8">
    <location>
        <begin position="6"/>
        <end position="120"/>
    </location>
</feature>
<dbReference type="PROSITE" id="PS51755">
    <property type="entry name" value="OMPR_PHOB"/>
    <property type="match status" value="1"/>
</dbReference>
<dbReference type="AlphaFoldDB" id="A0A437PTS8"/>
<evidence type="ECO:0000259" key="9">
    <source>
        <dbReference type="PROSITE" id="PS51755"/>
    </source>
</evidence>
<dbReference type="CDD" id="cd17624">
    <property type="entry name" value="REC_OmpR_PmrA-like"/>
    <property type="match status" value="1"/>
</dbReference>
<keyword evidence="5" id="KW-0804">Transcription</keyword>
<protein>
    <submittedName>
        <fullName evidence="10">Response regulator transcription factor</fullName>
    </submittedName>
</protein>
<dbReference type="Pfam" id="PF00072">
    <property type="entry name" value="Response_reg"/>
    <property type="match status" value="1"/>
</dbReference>
<dbReference type="PANTHER" id="PTHR48111:SF22">
    <property type="entry name" value="REGULATOR OF RPOS"/>
    <property type="match status" value="1"/>
</dbReference>
<evidence type="ECO:0000256" key="4">
    <source>
        <dbReference type="ARBA" id="ARBA00023125"/>
    </source>
</evidence>
<dbReference type="GO" id="GO:0005829">
    <property type="term" value="C:cytosol"/>
    <property type="evidence" value="ECO:0007669"/>
    <property type="project" value="TreeGrafter"/>
</dbReference>
<gene>
    <name evidence="10" type="ORF">EOJ36_04215</name>
</gene>
<keyword evidence="11" id="KW-1185">Reference proteome</keyword>
<organism evidence="10 11">
    <name type="scientific">Sandaracinomonas limnophila</name>
    <dbReference type="NCBI Taxonomy" id="1862386"/>
    <lineage>
        <taxon>Bacteria</taxon>
        <taxon>Pseudomonadati</taxon>
        <taxon>Bacteroidota</taxon>
        <taxon>Cytophagia</taxon>
        <taxon>Cytophagales</taxon>
        <taxon>Flectobacillaceae</taxon>
        <taxon>Sandaracinomonas</taxon>
    </lineage>
</organism>
<dbReference type="PANTHER" id="PTHR48111">
    <property type="entry name" value="REGULATOR OF RPOS"/>
    <property type="match status" value="1"/>
</dbReference>
<dbReference type="EMBL" id="SACY01000002">
    <property type="protein sequence ID" value="RVU25630.1"/>
    <property type="molecule type" value="Genomic_DNA"/>
</dbReference>
<dbReference type="InterPro" id="IPR039420">
    <property type="entry name" value="WalR-like"/>
</dbReference>
<dbReference type="OrthoDB" id="9790442at2"/>
<dbReference type="PROSITE" id="PS50110">
    <property type="entry name" value="RESPONSE_REGULATORY"/>
    <property type="match status" value="1"/>
</dbReference>
<proteinExistence type="predicted"/>
<dbReference type="Pfam" id="PF00486">
    <property type="entry name" value="Trans_reg_C"/>
    <property type="match status" value="1"/>
</dbReference>
<dbReference type="GO" id="GO:0006355">
    <property type="term" value="P:regulation of DNA-templated transcription"/>
    <property type="evidence" value="ECO:0007669"/>
    <property type="project" value="InterPro"/>
</dbReference>
<evidence type="ECO:0000256" key="1">
    <source>
        <dbReference type="ARBA" id="ARBA00022553"/>
    </source>
</evidence>
<evidence type="ECO:0000313" key="11">
    <source>
        <dbReference type="Proteomes" id="UP000282832"/>
    </source>
</evidence>
<feature type="domain" description="OmpR/PhoB-type" evidence="9">
    <location>
        <begin position="131"/>
        <end position="229"/>
    </location>
</feature>
<keyword evidence="4 7" id="KW-0238">DNA-binding</keyword>
<dbReference type="Gene3D" id="1.10.10.10">
    <property type="entry name" value="Winged helix-like DNA-binding domain superfamily/Winged helix DNA-binding domain"/>
    <property type="match status" value="1"/>
</dbReference>
<dbReference type="InterPro" id="IPR001789">
    <property type="entry name" value="Sig_transdc_resp-reg_receiver"/>
</dbReference>
<dbReference type="FunFam" id="3.40.50.2300:FF:000001">
    <property type="entry name" value="DNA-binding response regulator PhoB"/>
    <property type="match status" value="1"/>
</dbReference>
<dbReference type="Gene3D" id="3.40.50.2300">
    <property type="match status" value="1"/>
</dbReference>
<evidence type="ECO:0000256" key="2">
    <source>
        <dbReference type="ARBA" id="ARBA00023012"/>
    </source>
</evidence>
<dbReference type="CDD" id="cd00383">
    <property type="entry name" value="trans_reg_C"/>
    <property type="match status" value="1"/>
</dbReference>
<dbReference type="Proteomes" id="UP000282832">
    <property type="component" value="Unassembled WGS sequence"/>
</dbReference>
<dbReference type="InterPro" id="IPR036388">
    <property type="entry name" value="WH-like_DNA-bd_sf"/>
</dbReference>